<feature type="compositionally biased region" description="Polar residues" evidence="1">
    <location>
        <begin position="1"/>
        <end position="12"/>
    </location>
</feature>
<organism evidence="2 3">
    <name type="scientific">Puccinia striiformis</name>
    <dbReference type="NCBI Taxonomy" id="27350"/>
    <lineage>
        <taxon>Eukaryota</taxon>
        <taxon>Fungi</taxon>
        <taxon>Dikarya</taxon>
        <taxon>Basidiomycota</taxon>
        <taxon>Pucciniomycotina</taxon>
        <taxon>Pucciniomycetes</taxon>
        <taxon>Pucciniales</taxon>
        <taxon>Pucciniaceae</taxon>
        <taxon>Puccinia</taxon>
    </lineage>
</organism>
<dbReference type="VEuPathDB" id="FungiDB:PSHT_07226"/>
<name>A0A2S4VZV8_9BASI</name>
<reference evidence="3" key="3">
    <citation type="journal article" date="2018" name="Mol. Plant Microbe Interact.">
        <title>Genome sequence resources for the wheat stripe rust pathogen (Puccinia striiformis f. sp. tritici) and the barley stripe rust pathogen (Puccinia striiformis f. sp. hordei).</title>
        <authorList>
            <person name="Xia C."/>
            <person name="Wang M."/>
            <person name="Yin C."/>
            <person name="Cornejo O.E."/>
            <person name="Hulbert S.H."/>
            <person name="Chen X."/>
        </authorList>
    </citation>
    <scope>NUCLEOTIDE SEQUENCE [LARGE SCALE GENOMIC DNA]</scope>
    <source>
        <strain evidence="3">93TX-2</strain>
    </source>
</reference>
<dbReference type="EMBL" id="PKSM01000087">
    <property type="protein sequence ID" value="POW15039.1"/>
    <property type="molecule type" value="Genomic_DNA"/>
</dbReference>
<reference evidence="3" key="2">
    <citation type="journal article" date="2018" name="BMC Genomics">
        <title>Genomic insights into host adaptation between the wheat stripe rust pathogen (Puccinia striiformis f. sp. tritici) and the barley stripe rust pathogen (Puccinia striiformis f. sp. hordei).</title>
        <authorList>
            <person name="Xia C."/>
            <person name="Wang M."/>
            <person name="Yin C."/>
            <person name="Cornejo O.E."/>
            <person name="Hulbert S.H."/>
            <person name="Chen X."/>
        </authorList>
    </citation>
    <scope>NUCLEOTIDE SEQUENCE [LARGE SCALE GENOMIC DNA]</scope>
    <source>
        <strain evidence="3">93TX-2</strain>
    </source>
</reference>
<sequence>MSHTINTNQPHLSSLHPPTRGFASRTMPPPAATPRPILLPPHLRRGPELFTPTSTLPPSHPDHQASINLGFEALTNSHLDADRPGELGPLTQRYDDHGNLDDFSLNPANFNVDQTQSTPVVDVVDHDTLQTMFHLPEAQLNQAQRILEMTPVNINAAILYSTFALRVAQDAIPRAVDGEATRPTIGPEMAADIGHFSYSEYIKNDIKDFVRRKILDGRVVSYSRRTNNEGAAEPNALLNLTLVHVARLPLLTRMQHLPHGYTQGNPHAQRSVLRLVREILKHDQVSLRNLLLKNIVNTSLYKVNGAAPGLEVLYNLINSHFFARPGVHLPLVDWEQIPVAVQVRFAYLRLETAAHAMRPTRGHGSQWTPIDVQLEFLAGQSMDYLRSWSDLIMAKDRELFGLAGSIYASVRHIAHLPTHEEVLEHEGHFMHDATDRNVIAE</sequence>
<accession>A0A2S4VZV8</accession>
<keyword evidence="3" id="KW-1185">Reference proteome</keyword>
<evidence type="ECO:0000256" key="1">
    <source>
        <dbReference type="SAM" id="MobiDB-lite"/>
    </source>
</evidence>
<reference evidence="2 3" key="1">
    <citation type="submission" date="2017-12" db="EMBL/GenBank/DDBJ databases">
        <title>Gene loss provides genomic basis for host adaptation in cereal stripe rust fungi.</title>
        <authorList>
            <person name="Xia C."/>
        </authorList>
    </citation>
    <scope>NUCLEOTIDE SEQUENCE [LARGE SCALE GENOMIC DNA]</scope>
    <source>
        <strain evidence="2 3">93TX-2</strain>
    </source>
</reference>
<feature type="region of interest" description="Disordered" evidence="1">
    <location>
        <begin position="1"/>
        <end position="37"/>
    </location>
</feature>
<dbReference type="VEuPathDB" id="FungiDB:PSTT_12056"/>
<protein>
    <submittedName>
        <fullName evidence="2">Uncharacterized protein</fullName>
    </submittedName>
</protein>
<dbReference type="AlphaFoldDB" id="A0A2S4VZV8"/>
<dbReference type="OrthoDB" id="2506708at2759"/>
<evidence type="ECO:0000313" key="3">
    <source>
        <dbReference type="Proteomes" id="UP000238274"/>
    </source>
</evidence>
<comment type="caution">
    <text evidence="2">The sequence shown here is derived from an EMBL/GenBank/DDBJ whole genome shotgun (WGS) entry which is preliminary data.</text>
</comment>
<evidence type="ECO:0000313" key="2">
    <source>
        <dbReference type="EMBL" id="POW15039.1"/>
    </source>
</evidence>
<feature type="compositionally biased region" description="Pro residues" evidence="1">
    <location>
        <begin position="27"/>
        <end position="37"/>
    </location>
</feature>
<gene>
    <name evidence="2" type="ORF">PSHT_07226</name>
</gene>
<dbReference type="Proteomes" id="UP000238274">
    <property type="component" value="Unassembled WGS sequence"/>
</dbReference>
<proteinExistence type="predicted"/>